<dbReference type="InterPro" id="IPR055411">
    <property type="entry name" value="LRR_FXL15/At3g58940/PEG3-like"/>
</dbReference>
<evidence type="ECO:0000259" key="1">
    <source>
        <dbReference type="PROSITE" id="PS50181"/>
    </source>
</evidence>
<dbReference type="Gene3D" id="1.20.1280.50">
    <property type="match status" value="1"/>
</dbReference>
<sequence length="476" mass="54883">MAKLAAASRQDFISQLPDEILCLIISLLAIDEIVRTSILSKRWKGLWRFISTHLEFDGRLMIMPLAQRQNPEEAFTPYSQLSTLLTEGVVGYGKAISSMLFRHSSDLLSCRFIHFPYSVISEEVGTWLKIMRLRNVKHLSLECEFYDIGTTESFLHNSEDDGEKISKPNFPTGIFSGLCSLELIYYTLRSSKPFEGCQNLKTLFLKNLNIDDETIGGIFKNCVGLENVCLLECFGFTKIEIHNPNLKILQLYALILDKLVLFTEKLEVLLLDTVTTPMSMQIYSLSLSILHCYNHSTFGSMLALTEEKTVLKAFHLLGYFRYFWDSRSNVLQTLTRLSIDLDLNDAIECILFASFLRLCTCLQTLEITLPAVQNDDLVNRYNYWNFRAACNFVKNQLKFVYLRGYKDNNQEFEFLKHIITKGKKLETVAIICSQQIDKQRLTALTRASPNLLLKLNFKIHSVMEEISELQDRYLYE</sequence>
<organism evidence="2 3">
    <name type="scientific">Acacia crassicarpa</name>
    <name type="common">northern wattle</name>
    <dbReference type="NCBI Taxonomy" id="499986"/>
    <lineage>
        <taxon>Eukaryota</taxon>
        <taxon>Viridiplantae</taxon>
        <taxon>Streptophyta</taxon>
        <taxon>Embryophyta</taxon>
        <taxon>Tracheophyta</taxon>
        <taxon>Spermatophyta</taxon>
        <taxon>Magnoliopsida</taxon>
        <taxon>eudicotyledons</taxon>
        <taxon>Gunneridae</taxon>
        <taxon>Pentapetalae</taxon>
        <taxon>rosids</taxon>
        <taxon>fabids</taxon>
        <taxon>Fabales</taxon>
        <taxon>Fabaceae</taxon>
        <taxon>Caesalpinioideae</taxon>
        <taxon>mimosoid clade</taxon>
        <taxon>Acacieae</taxon>
        <taxon>Acacia</taxon>
    </lineage>
</organism>
<dbReference type="InterPro" id="IPR032675">
    <property type="entry name" value="LRR_dom_sf"/>
</dbReference>
<dbReference type="InterPro" id="IPR053772">
    <property type="entry name" value="At1g61320/At1g61330-like"/>
</dbReference>
<feature type="domain" description="F-box" evidence="1">
    <location>
        <begin position="10"/>
        <end position="46"/>
    </location>
</feature>
<evidence type="ECO:0000313" key="3">
    <source>
        <dbReference type="Proteomes" id="UP001293593"/>
    </source>
</evidence>
<name>A0AAE1NAV0_9FABA</name>
<dbReference type="Pfam" id="PF00646">
    <property type="entry name" value="F-box"/>
    <property type="match status" value="1"/>
</dbReference>
<dbReference type="InterPro" id="IPR036047">
    <property type="entry name" value="F-box-like_dom_sf"/>
</dbReference>
<reference evidence="2" key="1">
    <citation type="submission" date="2023-10" db="EMBL/GenBank/DDBJ databases">
        <title>Chromosome-level genome of the transformable northern wattle, Acacia crassicarpa.</title>
        <authorList>
            <person name="Massaro I."/>
            <person name="Sinha N.R."/>
            <person name="Poethig S."/>
            <person name="Leichty A.R."/>
        </authorList>
    </citation>
    <scope>NUCLEOTIDE SEQUENCE</scope>
    <source>
        <strain evidence="2">Acra3RX</strain>
        <tissue evidence="2">Leaf</tissue>
    </source>
</reference>
<evidence type="ECO:0000313" key="2">
    <source>
        <dbReference type="EMBL" id="KAK4285790.1"/>
    </source>
</evidence>
<comment type="caution">
    <text evidence="2">The sequence shown here is derived from an EMBL/GenBank/DDBJ whole genome shotgun (WGS) entry which is preliminary data.</text>
</comment>
<dbReference type="Gene3D" id="3.80.10.10">
    <property type="entry name" value="Ribonuclease Inhibitor"/>
    <property type="match status" value="1"/>
</dbReference>
<dbReference type="AlphaFoldDB" id="A0AAE1NAV0"/>
<gene>
    <name evidence="2" type="ORF">QN277_002440</name>
</gene>
<keyword evidence="3" id="KW-1185">Reference proteome</keyword>
<dbReference type="PANTHER" id="PTHR34145:SF28">
    <property type="entry name" value="F-BOX DOMAIN-CONTAINING PROTEIN"/>
    <property type="match status" value="1"/>
</dbReference>
<dbReference type="Pfam" id="PF24758">
    <property type="entry name" value="LRR_At5g56370"/>
    <property type="match status" value="1"/>
</dbReference>
<proteinExistence type="predicted"/>
<accession>A0AAE1NAV0</accession>
<protein>
    <recommendedName>
        <fullName evidence="1">F-box domain-containing protein</fullName>
    </recommendedName>
</protein>
<dbReference type="EMBL" id="JAWXYG010000001">
    <property type="protein sequence ID" value="KAK4285790.1"/>
    <property type="molecule type" value="Genomic_DNA"/>
</dbReference>
<dbReference type="PROSITE" id="PS50181">
    <property type="entry name" value="FBOX"/>
    <property type="match status" value="1"/>
</dbReference>
<dbReference type="CDD" id="cd22160">
    <property type="entry name" value="F-box_AtFBL13-like"/>
    <property type="match status" value="1"/>
</dbReference>
<dbReference type="PANTHER" id="PTHR34145">
    <property type="entry name" value="OS02G0105600 PROTEIN"/>
    <property type="match status" value="1"/>
</dbReference>
<dbReference type="InterPro" id="IPR001810">
    <property type="entry name" value="F-box_dom"/>
</dbReference>
<dbReference type="SUPFAM" id="SSF81383">
    <property type="entry name" value="F-box domain"/>
    <property type="match status" value="1"/>
</dbReference>
<dbReference type="Proteomes" id="UP001293593">
    <property type="component" value="Unassembled WGS sequence"/>
</dbReference>
<dbReference type="InterPro" id="IPR053781">
    <property type="entry name" value="F-box_AtFBL13-like"/>
</dbReference>